<dbReference type="CDD" id="cd00076">
    <property type="entry name" value="HFD_SF"/>
    <property type="match status" value="1"/>
</dbReference>
<dbReference type="InterPro" id="IPR019473">
    <property type="entry name" value="TFIID_su8_C"/>
</dbReference>
<evidence type="ECO:0000259" key="8">
    <source>
        <dbReference type="SMART" id="SM00576"/>
    </source>
</evidence>
<organism evidence="9 10">
    <name type="scientific">Syncephalastrum racemosum</name>
    <name type="common">Filamentous fungus</name>
    <dbReference type="NCBI Taxonomy" id="13706"/>
    <lineage>
        <taxon>Eukaryota</taxon>
        <taxon>Fungi</taxon>
        <taxon>Fungi incertae sedis</taxon>
        <taxon>Mucoromycota</taxon>
        <taxon>Mucoromycotina</taxon>
        <taxon>Mucoromycetes</taxon>
        <taxon>Mucorales</taxon>
        <taxon>Syncephalastraceae</taxon>
        <taxon>Syncephalastrum</taxon>
    </lineage>
</organism>
<dbReference type="STRING" id="13706.A0A1X2GZY8"/>
<dbReference type="GO" id="GO:0005669">
    <property type="term" value="C:transcription factor TFIID complex"/>
    <property type="evidence" value="ECO:0007669"/>
    <property type="project" value="InterPro"/>
</dbReference>
<dbReference type="Proteomes" id="UP000242180">
    <property type="component" value="Unassembled WGS sequence"/>
</dbReference>
<evidence type="ECO:0000313" key="10">
    <source>
        <dbReference type="Proteomes" id="UP000242180"/>
    </source>
</evidence>
<dbReference type="OMA" id="YANLAHR"/>
<dbReference type="PANTHER" id="PTHR46469:SF1">
    <property type="entry name" value="TRANSCRIPTION INITIATION FACTOR TFIID SUBUNIT 8"/>
    <property type="match status" value="1"/>
</dbReference>
<name>A0A1X2GZY8_SYNRA</name>
<dbReference type="InterPro" id="IPR037818">
    <property type="entry name" value="TAF8"/>
</dbReference>
<evidence type="ECO:0000256" key="6">
    <source>
        <dbReference type="ARBA" id="ARBA00023242"/>
    </source>
</evidence>
<evidence type="ECO:0000256" key="2">
    <source>
        <dbReference type="ARBA" id="ARBA00008767"/>
    </source>
</evidence>
<dbReference type="InterPro" id="IPR006565">
    <property type="entry name" value="BTP"/>
</dbReference>
<comment type="similarity">
    <text evidence="2">Belongs to the TAF8 family.</text>
</comment>
<comment type="caution">
    <text evidence="9">The sequence shown here is derived from an EMBL/GenBank/DDBJ whole genome shotgun (WGS) entry which is preliminary data.</text>
</comment>
<dbReference type="SUPFAM" id="SSF47113">
    <property type="entry name" value="Histone-fold"/>
    <property type="match status" value="1"/>
</dbReference>
<dbReference type="CDD" id="cd08049">
    <property type="entry name" value="TAF8"/>
    <property type="match status" value="1"/>
</dbReference>
<dbReference type="InterPro" id="IPR009072">
    <property type="entry name" value="Histone-fold"/>
</dbReference>
<keyword evidence="4" id="KW-0805">Transcription regulation</keyword>
<keyword evidence="6" id="KW-0539">Nucleus</keyword>
<evidence type="ECO:0000313" key="9">
    <source>
        <dbReference type="EMBL" id="ORY90385.1"/>
    </source>
</evidence>
<dbReference type="GO" id="GO:0006367">
    <property type="term" value="P:transcription initiation at RNA polymerase II promoter"/>
    <property type="evidence" value="ECO:0007669"/>
    <property type="project" value="TreeGrafter"/>
</dbReference>
<protein>
    <recommendedName>
        <fullName evidence="3">Transcription initiation factor TFIID subunit 8</fullName>
    </recommendedName>
</protein>
<comment type="subcellular location">
    <subcellularLocation>
        <location evidence="1">Nucleus</location>
    </subcellularLocation>
</comment>
<evidence type="ECO:0000256" key="3">
    <source>
        <dbReference type="ARBA" id="ARBA00017307"/>
    </source>
</evidence>
<proteinExistence type="inferred from homology"/>
<evidence type="ECO:0000256" key="5">
    <source>
        <dbReference type="ARBA" id="ARBA00023163"/>
    </source>
</evidence>
<feature type="domain" description="Bromodomain associated" evidence="8">
    <location>
        <begin position="11"/>
        <end position="87"/>
    </location>
</feature>
<accession>A0A1X2GZY8</accession>
<dbReference type="SMART" id="SM00576">
    <property type="entry name" value="BTP"/>
    <property type="match status" value="1"/>
</dbReference>
<keyword evidence="5" id="KW-0804">Transcription</keyword>
<reference evidence="9 10" key="1">
    <citation type="submission" date="2016-07" db="EMBL/GenBank/DDBJ databases">
        <title>Pervasive Adenine N6-methylation of Active Genes in Fungi.</title>
        <authorList>
            <consortium name="DOE Joint Genome Institute"/>
            <person name="Mondo S.J."/>
            <person name="Dannebaum R.O."/>
            <person name="Kuo R.C."/>
            <person name="Labutti K."/>
            <person name="Haridas S."/>
            <person name="Kuo A."/>
            <person name="Salamov A."/>
            <person name="Ahrendt S.R."/>
            <person name="Lipzen A."/>
            <person name="Sullivan W."/>
            <person name="Andreopoulos W.B."/>
            <person name="Clum A."/>
            <person name="Lindquist E."/>
            <person name="Daum C."/>
            <person name="Ramamoorthy G.K."/>
            <person name="Gryganskyi A."/>
            <person name="Culley D."/>
            <person name="Magnuson J.K."/>
            <person name="James T.Y."/>
            <person name="O'Malley M.A."/>
            <person name="Stajich J.E."/>
            <person name="Spatafora J.W."/>
            <person name="Visel A."/>
            <person name="Grigoriev I.V."/>
        </authorList>
    </citation>
    <scope>NUCLEOTIDE SEQUENCE [LARGE SCALE GENOMIC DNA]</scope>
    <source>
        <strain evidence="9 10">NRRL 2496</strain>
    </source>
</reference>
<sequence>MTSRTDPADEWQFILQLQSRVISLLAKEAGYDAIQTSALHTLNDRMESYMEKLLQSAHGFAELANRHKPNYYDLTRAFTQSGVQLTSFGEYLQKLKADDHLQRLAPQPEASVKEEEKIPQFLPSDDEEEESDEEESTIPSYVPDHMPKFPSKHSYKQTPVYIRRPDDPQRVRELNSQQSRVVEENLKRLMSAENQLVRPPEPDGLDMMGPVVNYESAAQRKKRVKRAASSLHGPRRQISSSLH</sequence>
<evidence type="ECO:0000256" key="1">
    <source>
        <dbReference type="ARBA" id="ARBA00004123"/>
    </source>
</evidence>
<dbReference type="EMBL" id="MCGN01000012">
    <property type="protein sequence ID" value="ORY90385.1"/>
    <property type="molecule type" value="Genomic_DNA"/>
</dbReference>
<feature type="region of interest" description="Disordered" evidence="7">
    <location>
        <begin position="105"/>
        <end position="168"/>
    </location>
</feature>
<dbReference type="Gene3D" id="1.10.20.10">
    <property type="entry name" value="Histone, subunit A"/>
    <property type="match status" value="1"/>
</dbReference>
<dbReference type="Pfam" id="PF10406">
    <property type="entry name" value="TAF8_C"/>
    <property type="match status" value="1"/>
</dbReference>
<gene>
    <name evidence="9" type="ORF">BCR43DRAFT_499223</name>
</gene>
<dbReference type="OrthoDB" id="2193813at2759"/>
<dbReference type="Pfam" id="PF07524">
    <property type="entry name" value="Bromo_TP"/>
    <property type="match status" value="1"/>
</dbReference>
<feature type="region of interest" description="Disordered" evidence="7">
    <location>
        <begin position="217"/>
        <end position="243"/>
    </location>
</feature>
<dbReference type="PANTHER" id="PTHR46469">
    <property type="entry name" value="TRANSCRIPTION INITIATION FACTOR TFIID SUBUNIT 8"/>
    <property type="match status" value="1"/>
</dbReference>
<dbReference type="GO" id="GO:0046982">
    <property type="term" value="F:protein heterodimerization activity"/>
    <property type="evidence" value="ECO:0007669"/>
    <property type="project" value="InterPro"/>
</dbReference>
<dbReference type="AlphaFoldDB" id="A0A1X2GZY8"/>
<feature type="compositionally biased region" description="Acidic residues" evidence="7">
    <location>
        <begin position="124"/>
        <end position="136"/>
    </location>
</feature>
<evidence type="ECO:0000256" key="4">
    <source>
        <dbReference type="ARBA" id="ARBA00023015"/>
    </source>
</evidence>
<dbReference type="FunCoup" id="A0A1X2GZY8">
    <property type="interactions" value="103"/>
</dbReference>
<evidence type="ECO:0000256" key="7">
    <source>
        <dbReference type="SAM" id="MobiDB-lite"/>
    </source>
</evidence>
<dbReference type="InParanoid" id="A0A1X2GZY8"/>
<keyword evidence="10" id="KW-1185">Reference proteome</keyword>